<comment type="caution">
    <text evidence="7">The sequence shown here is derived from an EMBL/GenBank/DDBJ whole genome shotgun (WGS) entry which is preliminary data.</text>
</comment>
<dbReference type="Pfam" id="PF00172">
    <property type="entry name" value="Zn_clus"/>
    <property type="match status" value="1"/>
</dbReference>
<keyword evidence="1" id="KW-0479">Metal-binding</keyword>
<dbReference type="Gene3D" id="4.10.240.10">
    <property type="entry name" value="Zn(2)-C6 fungal-type DNA-binding domain"/>
    <property type="match status" value="1"/>
</dbReference>
<dbReference type="AlphaFoldDB" id="A0A9P7YCW2"/>
<keyword evidence="3" id="KW-0805">Transcription regulation</keyword>
<proteinExistence type="predicted"/>
<dbReference type="SUPFAM" id="SSF57701">
    <property type="entry name" value="Zn2/Cys6 DNA-binding domain"/>
    <property type="match status" value="1"/>
</dbReference>
<evidence type="ECO:0000256" key="5">
    <source>
        <dbReference type="ARBA" id="ARBA00023242"/>
    </source>
</evidence>
<name>A0A9P7YCW2_9HELO</name>
<dbReference type="Proteomes" id="UP000824998">
    <property type="component" value="Unassembled WGS sequence"/>
</dbReference>
<protein>
    <recommendedName>
        <fullName evidence="6">Zn(2)-C6 fungal-type domain-containing protein</fullName>
    </recommendedName>
</protein>
<keyword evidence="5" id="KW-0539">Nucleus</keyword>
<evidence type="ECO:0000259" key="6">
    <source>
        <dbReference type="PROSITE" id="PS50048"/>
    </source>
</evidence>
<evidence type="ECO:0000256" key="2">
    <source>
        <dbReference type="ARBA" id="ARBA00022833"/>
    </source>
</evidence>
<dbReference type="PANTHER" id="PTHR47660:SF3">
    <property type="entry name" value="FINGER DOMAIN PROTEIN, PUTATIVE (AFU_ORTHOLOGUE AFUA_4G03310)-RELATED"/>
    <property type="match status" value="1"/>
</dbReference>
<dbReference type="GO" id="GO:0000981">
    <property type="term" value="F:DNA-binding transcription factor activity, RNA polymerase II-specific"/>
    <property type="evidence" value="ECO:0007669"/>
    <property type="project" value="InterPro"/>
</dbReference>
<keyword evidence="4" id="KW-0804">Transcription</keyword>
<dbReference type="OrthoDB" id="5423818at2759"/>
<dbReference type="PANTHER" id="PTHR47660">
    <property type="entry name" value="TRANSCRIPTION FACTOR WITH C2H2 AND ZN(2)-CYS(6) DNA BINDING DOMAIN (EUROFUNG)-RELATED-RELATED"/>
    <property type="match status" value="1"/>
</dbReference>
<sequence length="488" mass="55349">MAGTPETIETFKCVICAKTLSSKKARHISYCRRTHSRIRSRRKACFYCARAKTHCDLIQPSCSRCTSKKLNCGYEQPRPSKIPVTLPQTAESTEQSVIPIPDVDFGSPWIAWENVEILNPLDDSANESANLVSSGISNYERWNLDGSELVGGIQNDFINESTIQNQSRPQHSIFEVDSPMDVSNIDFADTSWLSPIMPRAPKLFGQRKRDNQLSLNKNYLLCSLRTYPHMMLPGKSLPPFIHPTSMIDMQREDRTTQKTLPGPLANCAAIVQMYSVKNNSNAVFIWKAVRMEQERISAEYMKYDDWNTVAALQAITVYFLLRLSEDNDEATNFDVPLINTMVKLALKVMGLTTKYEYPSEGATPTWKGWGLAESLRRTIIVLFLVDMFFDYSSALHYYRCDGSILKSMALPCARDLWRATTSAEWKQEFASRSEEIGPKTQLTYGDLLNFRSRADRRLDSWLSQLDDFGSLVMAAANLTESIIPRQSA</sequence>
<dbReference type="PROSITE" id="PS00463">
    <property type="entry name" value="ZN2_CY6_FUNGAL_1"/>
    <property type="match status" value="1"/>
</dbReference>
<dbReference type="GO" id="GO:0008270">
    <property type="term" value="F:zinc ion binding"/>
    <property type="evidence" value="ECO:0007669"/>
    <property type="project" value="InterPro"/>
</dbReference>
<dbReference type="InterPro" id="IPR001138">
    <property type="entry name" value="Zn2Cys6_DnaBD"/>
</dbReference>
<dbReference type="InterPro" id="IPR036864">
    <property type="entry name" value="Zn2-C6_fun-type_DNA-bd_sf"/>
</dbReference>
<evidence type="ECO:0000256" key="1">
    <source>
        <dbReference type="ARBA" id="ARBA00022723"/>
    </source>
</evidence>
<reference evidence="7" key="1">
    <citation type="journal article" date="2021" name="IMA Fungus">
        <title>Genomic characterization of three marine fungi, including Emericellopsis atlantica sp. nov. with signatures of a generalist lifestyle and marine biomass degradation.</title>
        <authorList>
            <person name="Hagestad O.C."/>
            <person name="Hou L."/>
            <person name="Andersen J.H."/>
            <person name="Hansen E.H."/>
            <person name="Altermark B."/>
            <person name="Li C."/>
            <person name="Kuhnert E."/>
            <person name="Cox R.J."/>
            <person name="Crous P.W."/>
            <person name="Spatafora J.W."/>
            <person name="Lail K."/>
            <person name="Amirebrahimi M."/>
            <person name="Lipzen A."/>
            <person name="Pangilinan J."/>
            <person name="Andreopoulos W."/>
            <person name="Hayes R.D."/>
            <person name="Ng V."/>
            <person name="Grigoriev I.V."/>
            <person name="Jackson S.A."/>
            <person name="Sutton T.D.S."/>
            <person name="Dobson A.D.W."/>
            <person name="Rama T."/>
        </authorList>
    </citation>
    <scope>NUCLEOTIDE SEQUENCE</scope>
    <source>
        <strain evidence="7">TRa018bII</strain>
    </source>
</reference>
<evidence type="ECO:0000313" key="8">
    <source>
        <dbReference type="Proteomes" id="UP000824998"/>
    </source>
</evidence>
<evidence type="ECO:0000313" key="7">
    <source>
        <dbReference type="EMBL" id="KAG9231563.1"/>
    </source>
</evidence>
<evidence type="ECO:0000256" key="3">
    <source>
        <dbReference type="ARBA" id="ARBA00023015"/>
    </source>
</evidence>
<organism evidence="7 8">
    <name type="scientific">Amylocarpus encephaloides</name>
    <dbReference type="NCBI Taxonomy" id="45428"/>
    <lineage>
        <taxon>Eukaryota</taxon>
        <taxon>Fungi</taxon>
        <taxon>Dikarya</taxon>
        <taxon>Ascomycota</taxon>
        <taxon>Pezizomycotina</taxon>
        <taxon>Leotiomycetes</taxon>
        <taxon>Helotiales</taxon>
        <taxon>Helotiales incertae sedis</taxon>
        <taxon>Amylocarpus</taxon>
    </lineage>
</organism>
<accession>A0A9P7YCW2</accession>
<dbReference type="CDD" id="cd00067">
    <property type="entry name" value="GAL4"/>
    <property type="match status" value="1"/>
</dbReference>
<evidence type="ECO:0000256" key="4">
    <source>
        <dbReference type="ARBA" id="ARBA00023163"/>
    </source>
</evidence>
<keyword evidence="2" id="KW-0862">Zinc</keyword>
<dbReference type="EMBL" id="MU251594">
    <property type="protein sequence ID" value="KAG9231563.1"/>
    <property type="molecule type" value="Genomic_DNA"/>
</dbReference>
<feature type="domain" description="Zn(2)-C6 fungal-type" evidence="6">
    <location>
        <begin position="44"/>
        <end position="74"/>
    </location>
</feature>
<dbReference type="SMART" id="SM00066">
    <property type="entry name" value="GAL4"/>
    <property type="match status" value="1"/>
</dbReference>
<dbReference type="PROSITE" id="PS50048">
    <property type="entry name" value="ZN2_CY6_FUNGAL_2"/>
    <property type="match status" value="1"/>
</dbReference>
<gene>
    <name evidence="7" type="ORF">BJ875DRAFT_113309</name>
</gene>
<keyword evidence="8" id="KW-1185">Reference proteome</keyword>